<reference evidence="1" key="1">
    <citation type="journal article" date="2016" name="Proc. Natl. Acad. Sci. U.S.A.">
        <title>Lipid metabolic changes in an early divergent fungus govern the establishment of a mutualistic symbiosis with endobacteria.</title>
        <authorList>
            <person name="Lastovetsky O.A."/>
            <person name="Gaspar M.L."/>
            <person name="Mondo S.J."/>
            <person name="LaButti K.M."/>
            <person name="Sandor L."/>
            <person name="Grigoriev I.V."/>
            <person name="Henry S.A."/>
            <person name="Pawlowska T.E."/>
        </authorList>
    </citation>
    <scope>NUCLEOTIDE SEQUENCE [LARGE SCALE GENOMIC DNA]</scope>
    <source>
        <strain evidence="1">ATCC 52814</strain>
    </source>
</reference>
<dbReference type="AlphaFoldDB" id="A0A1X0R1R1"/>
<gene>
    <name evidence="1" type="ORF">BCV72DRAFT_329990</name>
</gene>
<dbReference type="EMBL" id="KV921934">
    <property type="protein sequence ID" value="ORE05921.1"/>
    <property type="molecule type" value="Genomic_DNA"/>
</dbReference>
<dbReference type="Proteomes" id="UP000242414">
    <property type="component" value="Unassembled WGS sequence"/>
</dbReference>
<name>A0A1X0R1R1_RHIZD</name>
<proteinExistence type="predicted"/>
<dbReference type="VEuPathDB" id="FungiDB:BCV72DRAFT_329990"/>
<feature type="non-terminal residue" evidence="1">
    <location>
        <position position="1"/>
    </location>
</feature>
<accession>A0A1X0R1R1</accession>
<organism evidence="1">
    <name type="scientific">Rhizopus microsporus var. microsporus</name>
    <dbReference type="NCBI Taxonomy" id="86635"/>
    <lineage>
        <taxon>Eukaryota</taxon>
        <taxon>Fungi</taxon>
        <taxon>Fungi incertae sedis</taxon>
        <taxon>Mucoromycota</taxon>
        <taxon>Mucoromycotina</taxon>
        <taxon>Mucoromycetes</taxon>
        <taxon>Mucorales</taxon>
        <taxon>Mucorineae</taxon>
        <taxon>Rhizopodaceae</taxon>
        <taxon>Rhizopus</taxon>
    </lineage>
</organism>
<protein>
    <submittedName>
        <fullName evidence="1">Uncharacterized protein</fullName>
    </submittedName>
</protein>
<evidence type="ECO:0000313" key="1">
    <source>
        <dbReference type="EMBL" id="ORE05921.1"/>
    </source>
</evidence>
<sequence length="52" mass="6082">YINNNASLPIGQLRSHLRQLSINTCRTLNIHYPNRHLVTLLIHNDYEVELLS</sequence>